<dbReference type="NCBIfam" id="NF038094">
    <property type="entry name" value="CueP_fam"/>
    <property type="match status" value="1"/>
</dbReference>
<dbReference type="Proteomes" id="UP000018896">
    <property type="component" value="Unassembled WGS sequence"/>
</dbReference>
<organism evidence="1 2">
    <name type="scientific">Halalkalibacter akibai (strain ATCC 43226 / DSM 21942 / CIP 109018 / JCM 9157 / 1139)</name>
    <name type="common">Bacillus akibai</name>
    <dbReference type="NCBI Taxonomy" id="1236973"/>
    <lineage>
        <taxon>Bacteria</taxon>
        <taxon>Bacillati</taxon>
        <taxon>Bacillota</taxon>
        <taxon>Bacilli</taxon>
        <taxon>Bacillales</taxon>
        <taxon>Bacillaceae</taxon>
        <taxon>Halalkalibacter</taxon>
    </lineage>
</organism>
<protein>
    <submittedName>
        <fullName evidence="1">Uncharacterized protein</fullName>
    </submittedName>
</protein>
<accession>W4R0Q9</accession>
<sequence>MVLDDVVTSHANGFIDLWLPRDRKYNVMITHEDKVVESQLSTFEGDNTCITTMQFL</sequence>
<comment type="caution">
    <text evidence="1">The sequence shown here is derived from an EMBL/GenBank/DDBJ whole genome shotgun (WGS) entry which is preliminary data.</text>
</comment>
<proteinExistence type="predicted"/>
<dbReference type="Pfam" id="PF21172">
    <property type="entry name" value="CueP"/>
    <property type="match status" value="1"/>
</dbReference>
<name>W4R0Q9_HALA3</name>
<dbReference type="Gene3D" id="2.60.40.3700">
    <property type="match status" value="1"/>
</dbReference>
<evidence type="ECO:0000313" key="1">
    <source>
        <dbReference type="EMBL" id="GAE37483.1"/>
    </source>
</evidence>
<dbReference type="eggNOG" id="ENOG502ZBTG">
    <property type="taxonomic scope" value="Bacteria"/>
</dbReference>
<dbReference type="EMBL" id="BAUV01000079">
    <property type="protein sequence ID" value="GAE37483.1"/>
    <property type="molecule type" value="Genomic_DNA"/>
</dbReference>
<evidence type="ECO:0000313" key="2">
    <source>
        <dbReference type="Proteomes" id="UP000018896"/>
    </source>
</evidence>
<reference evidence="1 2" key="1">
    <citation type="journal article" date="2014" name="Genome Announc.">
        <title>Draft Genome Sequences of Three Alkaliphilic Bacillus Strains, Bacillus wakoensis JCM 9140T, Bacillus akibai JCM 9157T, and Bacillus hemicellulosilyticus JCM 9152T.</title>
        <authorList>
            <person name="Yuki M."/>
            <person name="Oshima K."/>
            <person name="Suda W."/>
            <person name="Oshida Y."/>
            <person name="Kitamura K."/>
            <person name="Iida T."/>
            <person name="Hattori M."/>
            <person name="Ohkuma M."/>
        </authorList>
    </citation>
    <scope>NUCLEOTIDE SEQUENCE [LARGE SCALE GENOMIC DNA]</scope>
    <source>
        <strain evidence="1 2">JCM 9157</strain>
    </source>
</reference>
<dbReference type="STRING" id="1236973.JCM9157_4787"/>
<gene>
    <name evidence="1" type="ORF">JCM9157_4787</name>
</gene>
<dbReference type="AlphaFoldDB" id="W4R0Q9"/>
<keyword evidence="2" id="KW-1185">Reference proteome</keyword>
<dbReference type="InterPro" id="IPR047808">
    <property type="entry name" value="CueP-like"/>
</dbReference>